<dbReference type="PANTHER" id="PTHR48302">
    <property type="entry name" value="ULP1 PROTEASE FAMILY, C-TERMINAL CATALYTIC DOMAIN CONTAINING PROTEIN"/>
    <property type="match status" value="1"/>
</dbReference>
<sequence length="529" mass="59031">MTSSSSSKKKSKKKVHATTSKDSKTLQKRGRKVAPPIVRPTLPNGNLANEIHIRHAKGNVLIFSITDFAIITGLRCKGNVKDFNYPASKTSRLVQRYFPSPNYNVNKGRLVDRFMQGGWDNNDDALQMAILFFIHTFLYSQLGDAPIPIEDFFMVEDGSYEEYPWGQVAFTKLMKSFRQEYTPTKKMYRLNGLPYALNVWIYECASVLNNEIAVKEGNGIPRMCNWQVVAPKPKFEMFMDTIFTEEIRSLDLPDNNHVPSNRPDSPIVNNEEVQPEEVPSFEDFSSKPPDRFLRRSTRVPSSGSTPPRKRIKVDNKFGALENKIGALEELIKSNQSELLKAFGAKDNKTEKDIGGVSSSHMMDDSVEKGGVDSQPKSDKFDQQTISPIQMDFATDYDVVKPAVDVEKEKVSDHTVQKVGKEKVYEDTAKKDDGADTIQQEFGKHASNSAVVNTSDSTTSASISSGTELAVDALVYGLPNQPINVKPLSVLHLTEGDDFLSDSQIPTQLPGDEHAPNTNTKTPAPRNRMP</sequence>
<feature type="region of interest" description="Disordered" evidence="1">
    <location>
        <begin position="499"/>
        <end position="529"/>
    </location>
</feature>
<evidence type="ECO:0000313" key="3">
    <source>
        <dbReference type="EMBL" id="WMV49392.1"/>
    </source>
</evidence>
<evidence type="ECO:0000313" key="4">
    <source>
        <dbReference type="Proteomes" id="UP001234989"/>
    </source>
</evidence>
<feature type="compositionally biased region" description="Basic and acidic residues" evidence="1">
    <location>
        <begin position="284"/>
        <end position="293"/>
    </location>
</feature>
<dbReference type="EMBL" id="CP133621">
    <property type="protein sequence ID" value="WMV49392.1"/>
    <property type="molecule type" value="Genomic_DNA"/>
</dbReference>
<evidence type="ECO:0000259" key="2">
    <source>
        <dbReference type="Pfam" id="PF09331"/>
    </source>
</evidence>
<keyword evidence="4" id="KW-1185">Reference proteome</keyword>
<feature type="region of interest" description="Disordered" evidence="1">
    <location>
        <begin position="349"/>
        <end position="379"/>
    </location>
</feature>
<organism evidence="3 4">
    <name type="scientific">Solanum verrucosum</name>
    <dbReference type="NCBI Taxonomy" id="315347"/>
    <lineage>
        <taxon>Eukaryota</taxon>
        <taxon>Viridiplantae</taxon>
        <taxon>Streptophyta</taxon>
        <taxon>Embryophyta</taxon>
        <taxon>Tracheophyta</taxon>
        <taxon>Spermatophyta</taxon>
        <taxon>Magnoliopsida</taxon>
        <taxon>eudicotyledons</taxon>
        <taxon>Gunneridae</taxon>
        <taxon>Pentapetalae</taxon>
        <taxon>asterids</taxon>
        <taxon>lamiids</taxon>
        <taxon>Solanales</taxon>
        <taxon>Solanaceae</taxon>
        <taxon>Solanoideae</taxon>
        <taxon>Solaneae</taxon>
        <taxon>Solanum</taxon>
    </lineage>
</organism>
<proteinExistence type="predicted"/>
<accession>A0AAF0UNG5</accession>
<dbReference type="Pfam" id="PF09331">
    <property type="entry name" value="DUF1985"/>
    <property type="match status" value="1"/>
</dbReference>
<evidence type="ECO:0000256" key="1">
    <source>
        <dbReference type="SAM" id="MobiDB-lite"/>
    </source>
</evidence>
<protein>
    <recommendedName>
        <fullName evidence="2">DUF1985 domain-containing protein</fullName>
    </recommendedName>
</protein>
<feature type="domain" description="DUF1985" evidence="2">
    <location>
        <begin position="56"/>
        <end position="176"/>
    </location>
</feature>
<dbReference type="PANTHER" id="PTHR48302:SF2">
    <property type="entry name" value="DUF1985 DOMAIN-CONTAINING PROTEIN"/>
    <property type="match status" value="1"/>
</dbReference>
<dbReference type="Proteomes" id="UP001234989">
    <property type="component" value="Chromosome 10"/>
</dbReference>
<dbReference type="InterPro" id="IPR015410">
    <property type="entry name" value="DUF1985"/>
</dbReference>
<dbReference type="AlphaFoldDB" id="A0AAF0UNG5"/>
<reference evidence="3" key="1">
    <citation type="submission" date="2023-08" db="EMBL/GenBank/DDBJ databases">
        <title>A de novo genome assembly of Solanum verrucosum Schlechtendal, a Mexican diploid species geographically isolated from the other diploid A-genome species in potato relatives.</title>
        <authorList>
            <person name="Hosaka K."/>
        </authorList>
    </citation>
    <scope>NUCLEOTIDE SEQUENCE</scope>
    <source>
        <tissue evidence="3">Young leaves</tissue>
    </source>
</reference>
<feature type="region of interest" description="Disordered" evidence="1">
    <location>
        <begin position="252"/>
        <end position="310"/>
    </location>
</feature>
<feature type="compositionally biased region" description="Low complexity" evidence="1">
    <location>
        <begin position="268"/>
        <end position="278"/>
    </location>
</feature>
<feature type="compositionally biased region" description="Basic and acidic residues" evidence="1">
    <location>
        <begin position="361"/>
        <end position="379"/>
    </location>
</feature>
<feature type="compositionally biased region" description="Basic residues" evidence="1">
    <location>
        <begin position="7"/>
        <end position="16"/>
    </location>
</feature>
<name>A0AAF0UNG5_SOLVR</name>
<feature type="region of interest" description="Disordered" evidence="1">
    <location>
        <begin position="1"/>
        <end position="41"/>
    </location>
</feature>
<gene>
    <name evidence="3" type="ORF">MTR67_042777</name>
</gene>